<feature type="region of interest" description="Disordered" evidence="1">
    <location>
        <begin position="1"/>
        <end position="20"/>
    </location>
</feature>
<sequence>MLGERAQPAAGENTSPGRENVCPCRFRPVAELTPVTLPHPLHPSCTPEPRLCRFWPSSPGTTDRVARVHTPPAQGRLEDAQTWVSGERGHADALMHSRRVGEGNPGGLVSRWKLMSKCCVSPGGERWSPEETMVPSGASLGFRGEGRLGRDSTEERFEANPMSHPSL</sequence>
<dbReference type="Proteomes" id="UP000593571">
    <property type="component" value="Unassembled WGS sequence"/>
</dbReference>
<dbReference type="AlphaFoldDB" id="A0A7J8DXM8"/>
<proteinExistence type="predicted"/>
<gene>
    <name evidence="2" type="ORF">HJG63_008329</name>
</gene>
<feature type="region of interest" description="Disordered" evidence="1">
    <location>
        <begin position="123"/>
        <end position="167"/>
    </location>
</feature>
<evidence type="ECO:0000256" key="1">
    <source>
        <dbReference type="SAM" id="MobiDB-lite"/>
    </source>
</evidence>
<feature type="compositionally biased region" description="Basic and acidic residues" evidence="1">
    <location>
        <begin position="144"/>
        <end position="158"/>
    </location>
</feature>
<name>A0A7J8DXM8_ROUAE</name>
<organism evidence="2 3">
    <name type="scientific">Rousettus aegyptiacus</name>
    <name type="common">Egyptian fruit bat</name>
    <name type="synonym">Pteropus aegyptiacus</name>
    <dbReference type="NCBI Taxonomy" id="9407"/>
    <lineage>
        <taxon>Eukaryota</taxon>
        <taxon>Metazoa</taxon>
        <taxon>Chordata</taxon>
        <taxon>Craniata</taxon>
        <taxon>Vertebrata</taxon>
        <taxon>Euteleostomi</taxon>
        <taxon>Mammalia</taxon>
        <taxon>Eutheria</taxon>
        <taxon>Laurasiatheria</taxon>
        <taxon>Chiroptera</taxon>
        <taxon>Yinpterochiroptera</taxon>
        <taxon>Pteropodoidea</taxon>
        <taxon>Pteropodidae</taxon>
        <taxon>Rousettinae</taxon>
        <taxon>Rousettus</taxon>
    </lineage>
</organism>
<comment type="caution">
    <text evidence="2">The sequence shown here is derived from an EMBL/GenBank/DDBJ whole genome shotgun (WGS) entry which is preliminary data.</text>
</comment>
<protein>
    <submittedName>
        <fullName evidence="2">Uncharacterized protein</fullName>
    </submittedName>
</protein>
<accession>A0A7J8DXM8</accession>
<reference evidence="2 3" key="1">
    <citation type="journal article" date="2020" name="Nature">
        <title>Six reference-quality genomes reveal evolution of bat adaptations.</title>
        <authorList>
            <person name="Jebb D."/>
            <person name="Huang Z."/>
            <person name="Pippel M."/>
            <person name="Hughes G.M."/>
            <person name="Lavrichenko K."/>
            <person name="Devanna P."/>
            <person name="Winkler S."/>
            <person name="Jermiin L.S."/>
            <person name="Skirmuntt E.C."/>
            <person name="Katzourakis A."/>
            <person name="Burkitt-Gray L."/>
            <person name="Ray D.A."/>
            <person name="Sullivan K.A.M."/>
            <person name="Roscito J.G."/>
            <person name="Kirilenko B.M."/>
            <person name="Davalos L.M."/>
            <person name="Corthals A.P."/>
            <person name="Power M.L."/>
            <person name="Jones G."/>
            <person name="Ransome R.D."/>
            <person name="Dechmann D.K.N."/>
            <person name="Locatelli A.G."/>
            <person name="Puechmaille S.J."/>
            <person name="Fedrigo O."/>
            <person name="Jarvis E.D."/>
            <person name="Hiller M."/>
            <person name="Vernes S.C."/>
            <person name="Myers E.W."/>
            <person name="Teeling E.C."/>
        </authorList>
    </citation>
    <scope>NUCLEOTIDE SEQUENCE [LARGE SCALE GENOMIC DNA]</scope>
    <source>
        <strain evidence="2">MRouAeg1</strain>
        <tissue evidence="2">Muscle</tissue>
    </source>
</reference>
<evidence type="ECO:0000313" key="2">
    <source>
        <dbReference type="EMBL" id="KAF6427841.1"/>
    </source>
</evidence>
<dbReference type="EMBL" id="JACASE010000011">
    <property type="protein sequence ID" value="KAF6427841.1"/>
    <property type="molecule type" value="Genomic_DNA"/>
</dbReference>
<keyword evidence="3" id="KW-1185">Reference proteome</keyword>
<evidence type="ECO:0000313" key="3">
    <source>
        <dbReference type="Proteomes" id="UP000593571"/>
    </source>
</evidence>